<keyword evidence="2" id="KW-1185">Reference proteome</keyword>
<organism evidence="1 2">
    <name type="scientific">Flavobacterium rhizophilum</name>
    <dbReference type="NCBI Taxonomy" id="3163296"/>
    <lineage>
        <taxon>Bacteria</taxon>
        <taxon>Pseudomonadati</taxon>
        <taxon>Bacteroidota</taxon>
        <taxon>Flavobacteriia</taxon>
        <taxon>Flavobacteriales</taxon>
        <taxon>Flavobacteriaceae</taxon>
        <taxon>Flavobacterium</taxon>
    </lineage>
</organism>
<gene>
    <name evidence="1" type="ORF">ABS768_13605</name>
</gene>
<dbReference type="SUPFAM" id="SSF69304">
    <property type="entry name" value="Tricorn protease N-terminal domain"/>
    <property type="match status" value="1"/>
</dbReference>
<proteinExistence type="predicted"/>
<dbReference type="PROSITE" id="PS51257">
    <property type="entry name" value="PROKAR_LIPOPROTEIN"/>
    <property type="match status" value="1"/>
</dbReference>
<evidence type="ECO:0000313" key="1">
    <source>
        <dbReference type="EMBL" id="MFL9838544.1"/>
    </source>
</evidence>
<evidence type="ECO:0008006" key="3">
    <source>
        <dbReference type="Google" id="ProtNLM"/>
    </source>
</evidence>
<name>A0ABW8YE78_9FLAO</name>
<dbReference type="RefSeq" id="WP_408075500.1">
    <property type="nucleotide sequence ID" value="NZ_JBELQB010000010.1"/>
</dbReference>
<reference evidence="1 2" key="1">
    <citation type="submission" date="2024-06" db="EMBL/GenBank/DDBJ databases">
        <authorList>
            <person name="Kaempfer P."/>
            <person name="Viver T."/>
        </authorList>
    </citation>
    <scope>NUCLEOTIDE SEQUENCE [LARGE SCALE GENOMIC DNA]</scope>
    <source>
        <strain evidence="1 2">ST-75</strain>
    </source>
</reference>
<sequence>MKNIIIILIILLALSCSKEKELNSDFFYNTQIFNDGGLCGPVKKSGAGTFSYKLDSLRVIYSCSKDYETKFTVTNDGLNEIYTELNFPEAKFNPWIVTYDNKQIIAIKTTPFDEDNMEIVSIDLNTRVMSTLCVLPYNVTYSFSEHPLSENGILIFNSLRNNVMMYNLSSKELNKNMFSSYSDPVISKDGRSVLYVFDQKVYLYVFETKKKELIYSSKDDKGYNAFNAFFGKEGEVIIKGIKTPGYKPLEKAEYLIVKNKKVIDRGQIDINKYYRYY</sequence>
<comment type="caution">
    <text evidence="1">The sequence shown here is derived from an EMBL/GenBank/DDBJ whole genome shotgun (WGS) entry which is preliminary data.</text>
</comment>
<accession>A0ABW8YE78</accession>
<protein>
    <recommendedName>
        <fullName evidence="3">WD40 repeat protein</fullName>
    </recommendedName>
</protein>
<dbReference type="EMBL" id="JBELQB010000010">
    <property type="protein sequence ID" value="MFL9838544.1"/>
    <property type="molecule type" value="Genomic_DNA"/>
</dbReference>
<evidence type="ECO:0000313" key="2">
    <source>
        <dbReference type="Proteomes" id="UP001629059"/>
    </source>
</evidence>
<dbReference type="Proteomes" id="UP001629059">
    <property type="component" value="Unassembled WGS sequence"/>
</dbReference>